<evidence type="ECO:0000256" key="7">
    <source>
        <dbReference type="RuleBase" id="RU364093"/>
    </source>
</evidence>
<dbReference type="InterPro" id="IPR001712">
    <property type="entry name" value="T3SS_FHIPEP"/>
</dbReference>
<keyword evidence="7" id="KW-1005">Bacterial flagellum biogenesis</keyword>
<dbReference type="GO" id="GO:0009306">
    <property type="term" value="P:protein secretion"/>
    <property type="evidence" value="ECO:0007669"/>
    <property type="project" value="InterPro"/>
</dbReference>
<keyword evidence="7" id="KW-1006">Bacterial flagellum protein export</keyword>
<comment type="function">
    <text evidence="7">Required for formation of the rod structure of the flagellar apparatus. Together with FliI and FliH, may constitute the export apparatus of flagellin.</text>
</comment>
<feature type="transmembrane region" description="Helical" evidence="7">
    <location>
        <begin position="29"/>
        <end position="47"/>
    </location>
</feature>
<dbReference type="PRINTS" id="PR00949">
    <property type="entry name" value="TYPE3IMAPROT"/>
</dbReference>
<evidence type="ECO:0000256" key="5">
    <source>
        <dbReference type="ARBA" id="ARBA00022989"/>
    </source>
</evidence>
<dbReference type="Gene3D" id="1.10.8.540">
    <property type="entry name" value="FHIPEP family, domain 3"/>
    <property type="match status" value="1"/>
</dbReference>
<dbReference type="PIRSF" id="PIRSF005419">
    <property type="entry name" value="FlhA"/>
    <property type="match status" value="1"/>
</dbReference>
<evidence type="ECO:0000256" key="1">
    <source>
        <dbReference type="ARBA" id="ARBA00004651"/>
    </source>
</evidence>
<comment type="subcellular location">
    <subcellularLocation>
        <location evidence="1 7">Cell membrane</location>
        <topology evidence="1 7">Multi-pass membrane protein</topology>
    </subcellularLocation>
</comment>
<feature type="transmembrane region" description="Helical" evidence="7">
    <location>
        <begin position="84"/>
        <end position="104"/>
    </location>
</feature>
<accession>A0A367ZB17</accession>
<dbReference type="PANTHER" id="PTHR30161">
    <property type="entry name" value="FLAGELLAR EXPORT PROTEIN, MEMBRANE FLHA SUBUNIT-RELATED"/>
    <property type="match status" value="1"/>
</dbReference>
<feature type="transmembrane region" description="Helical" evidence="7">
    <location>
        <begin position="124"/>
        <end position="144"/>
    </location>
</feature>
<dbReference type="InterPro" id="IPR042194">
    <property type="entry name" value="FHIPEP_1"/>
</dbReference>
<keyword evidence="5 7" id="KW-1133">Transmembrane helix</keyword>
<evidence type="ECO:0000256" key="3">
    <source>
        <dbReference type="ARBA" id="ARBA00022475"/>
    </source>
</evidence>
<keyword evidence="7" id="KW-0653">Protein transport</keyword>
<keyword evidence="4 7" id="KW-0812">Transmembrane</keyword>
<keyword evidence="8" id="KW-0966">Cell projection</keyword>
<keyword evidence="8" id="KW-0969">Cilium</keyword>
<evidence type="ECO:0000313" key="8">
    <source>
        <dbReference type="EMBL" id="RCK75264.1"/>
    </source>
</evidence>
<gene>
    <name evidence="7" type="primary">flhA</name>
    <name evidence="8" type="ORF">OZSIB_4348</name>
</gene>
<keyword evidence="7" id="KW-0813">Transport</keyword>
<dbReference type="Gene3D" id="3.40.30.60">
    <property type="entry name" value="FHIPEP family, domain 1"/>
    <property type="match status" value="1"/>
</dbReference>
<dbReference type="InterPro" id="IPR025505">
    <property type="entry name" value="FHIPEP_CS"/>
</dbReference>
<keyword evidence="3 7" id="KW-1003">Cell membrane</keyword>
<name>A0A367ZB17_9BACT</name>
<proteinExistence type="inferred from homology"/>
<organism evidence="8 9">
    <name type="scientific">Candidatus Ozemobacter sibiricus</name>
    <dbReference type="NCBI Taxonomy" id="2268124"/>
    <lineage>
        <taxon>Bacteria</taxon>
        <taxon>Candidatus Ozemobacteria</taxon>
        <taxon>Candidatus Ozemobacterales</taxon>
        <taxon>Candidatus Ozemobacteraceae</taxon>
        <taxon>Candidatus Ozemobacter</taxon>
    </lineage>
</organism>
<dbReference type="AlphaFoldDB" id="A0A367ZB17"/>
<reference evidence="8 9" key="1">
    <citation type="submission" date="2018-05" db="EMBL/GenBank/DDBJ databases">
        <title>A metagenomic window into the 2 km-deep terrestrial subsurface aquifer revealed taxonomically and functionally diverse microbial community comprising novel uncultured bacterial lineages.</title>
        <authorList>
            <person name="Kadnikov V.V."/>
            <person name="Mardanov A.V."/>
            <person name="Beletsky A.V."/>
            <person name="Banks D."/>
            <person name="Pimenov N.V."/>
            <person name="Frank Y.A."/>
            <person name="Karnachuk O.V."/>
            <person name="Ravin N.V."/>
        </authorList>
    </citation>
    <scope>NUCLEOTIDE SEQUENCE [LARGE SCALE GENOMIC DNA]</scope>
    <source>
        <strain evidence="8">BY5</strain>
    </source>
</reference>
<protein>
    <recommendedName>
        <fullName evidence="7">Flagellar biosynthesis protein FlhA</fullName>
    </recommendedName>
</protein>
<dbReference type="Pfam" id="PF00771">
    <property type="entry name" value="FHIPEP"/>
    <property type="match status" value="1"/>
</dbReference>
<dbReference type="NCBIfam" id="TIGR01398">
    <property type="entry name" value="FlhA"/>
    <property type="match status" value="1"/>
</dbReference>
<dbReference type="Proteomes" id="UP000252355">
    <property type="component" value="Unassembled WGS sequence"/>
</dbReference>
<comment type="similarity">
    <text evidence="2 7">Belongs to the FHIPEP (flagella/HR/invasion proteins export pore) family.</text>
</comment>
<dbReference type="InterPro" id="IPR006301">
    <property type="entry name" value="FlhA"/>
</dbReference>
<evidence type="ECO:0000256" key="4">
    <source>
        <dbReference type="ARBA" id="ARBA00022692"/>
    </source>
</evidence>
<feature type="transmembrane region" description="Helical" evidence="7">
    <location>
        <begin position="212"/>
        <end position="233"/>
    </location>
</feature>
<dbReference type="GO" id="GO:0005886">
    <property type="term" value="C:plasma membrane"/>
    <property type="evidence" value="ECO:0007669"/>
    <property type="project" value="UniProtKB-SubCell"/>
</dbReference>
<evidence type="ECO:0000256" key="6">
    <source>
        <dbReference type="ARBA" id="ARBA00023136"/>
    </source>
</evidence>
<keyword evidence="6 7" id="KW-0472">Membrane</keyword>
<evidence type="ECO:0000256" key="2">
    <source>
        <dbReference type="ARBA" id="ARBA00008835"/>
    </source>
</evidence>
<dbReference type="Gene3D" id="3.40.50.12790">
    <property type="entry name" value="FHIPEP family, domain 4"/>
    <property type="match status" value="1"/>
</dbReference>
<feature type="transmembrane region" description="Helical" evidence="7">
    <location>
        <begin position="245"/>
        <end position="271"/>
    </location>
</feature>
<dbReference type="PROSITE" id="PS00994">
    <property type="entry name" value="FHIPEP"/>
    <property type="match status" value="1"/>
</dbReference>
<evidence type="ECO:0000313" key="9">
    <source>
        <dbReference type="Proteomes" id="UP000252355"/>
    </source>
</evidence>
<dbReference type="PANTHER" id="PTHR30161:SF1">
    <property type="entry name" value="FLAGELLAR BIOSYNTHESIS PROTEIN FLHA-RELATED"/>
    <property type="match status" value="1"/>
</dbReference>
<comment type="caution">
    <text evidence="8">The sequence shown here is derived from an EMBL/GenBank/DDBJ whole genome shotgun (WGS) entry which is preliminary data.</text>
</comment>
<feature type="transmembrane region" description="Helical" evidence="7">
    <location>
        <begin position="292"/>
        <end position="308"/>
    </location>
</feature>
<dbReference type="InterPro" id="IPR042196">
    <property type="entry name" value="FHIPEP_4"/>
</dbReference>
<dbReference type="EMBL" id="QOQW01000041">
    <property type="protein sequence ID" value="RCK75264.1"/>
    <property type="molecule type" value="Genomic_DNA"/>
</dbReference>
<dbReference type="InterPro" id="IPR042193">
    <property type="entry name" value="FHIPEP_3"/>
</dbReference>
<dbReference type="GO" id="GO:0044780">
    <property type="term" value="P:bacterial-type flagellum assembly"/>
    <property type="evidence" value="ECO:0007669"/>
    <property type="project" value="InterPro"/>
</dbReference>
<sequence length="701" mass="75002">MAEPASTTPAGATPMNVVPLADLLRNRDVLFALGLISVVIMMVVPLPAVFLDLFLTLNIALALVVLLVSIYTKEALEFSAFPSLLLVATLFRLALNVSSTRLILGGEGAKIAIIKAFGNFVVGGNYIVGAVVFTILVVIQFIVITKGAERVAEVAARFTLDAMPGKQMAIDAELNAGAIDNEQARERRKNVQREADFYGAMDGASKFVKGDAIAGIIITIINILGGLAIGVLQRGESAADALQTYALFTVGDGLVTQIPAMLIATATGIVVTRAGSSSSLGLELSDQLGSRPKVLAIAAAMLGFLGLIPGLPKLSFITLALVFGALAYVIQTQERGRETAAEEEKKAKAAAAPAKPEDVSSLLSVDPLEVEIGYNLIPLVDVNQGGDLLNRITLIRRQIAIDLGLVVPPIRIRDNIQLQPSTYVIKIKGVEIDRYEIIPDQLLAMNPGGSTAPLSGIEVNEPAFGLPAIWIQQSQRERAEMAGYTVVDPSTVIATHLTEIIRKNAHEILGRQELQQILETVKASYPLIVDEVVPNVVSHSLLLKVLQNLLREGVSIRNMVTILESLADCKGITEVDTLTEVVRQGLSRHICKGLANEQGVLQVISLDPRLEQILGNSLQKIDGATQLALDPKIAADFLAKLKERIEEVMAEGKTPILLCASALRSSLKRLSERVAPRLVVLAYNEIPSSFQLESIGLVGLP</sequence>
<keyword evidence="8" id="KW-0282">Flagellum</keyword>
<feature type="transmembrane region" description="Helical" evidence="7">
    <location>
        <begin position="53"/>
        <end position="72"/>
    </location>
</feature>